<evidence type="ECO:0000313" key="2">
    <source>
        <dbReference type="EMBL" id="MPC79595.1"/>
    </source>
</evidence>
<gene>
    <name evidence="2" type="ORF">E2C01_074130</name>
</gene>
<accession>A0A5B7IBK2</accession>
<comment type="caution">
    <text evidence="2">The sequence shown here is derived from an EMBL/GenBank/DDBJ whole genome shotgun (WGS) entry which is preliminary data.</text>
</comment>
<keyword evidence="3" id="KW-1185">Reference proteome</keyword>
<feature type="region of interest" description="Disordered" evidence="1">
    <location>
        <begin position="1"/>
        <end position="28"/>
    </location>
</feature>
<reference evidence="2 3" key="1">
    <citation type="submission" date="2019-05" db="EMBL/GenBank/DDBJ databases">
        <title>Another draft genome of Portunus trituberculatus and its Hox gene families provides insights of decapod evolution.</title>
        <authorList>
            <person name="Jeong J.-H."/>
            <person name="Song I."/>
            <person name="Kim S."/>
            <person name="Choi T."/>
            <person name="Kim D."/>
            <person name="Ryu S."/>
            <person name="Kim W."/>
        </authorList>
    </citation>
    <scope>NUCLEOTIDE SEQUENCE [LARGE SCALE GENOMIC DNA]</scope>
    <source>
        <tissue evidence="2">Muscle</tissue>
    </source>
</reference>
<proteinExistence type="predicted"/>
<protein>
    <submittedName>
        <fullName evidence="2">Uncharacterized protein</fullName>
    </submittedName>
</protein>
<organism evidence="2 3">
    <name type="scientific">Portunus trituberculatus</name>
    <name type="common">Swimming crab</name>
    <name type="synonym">Neptunus trituberculatus</name>
    <dbReference type="NCBI Taxonomy" id="210409"/>
    <lineage>
        <taxon>Eukaryota</taxon>
        <taxon>Metazoa</taxon>
        <taxon>Ecdysozoa</taxon>
        <taxon>Arthropoda</taxon>
        <taxon>Crustacea</taxon>
        <taxon>Multicrustacea</taxon>
        <taxon>Malacostraca</taxon>
        <taxon>Eumalacostraca</taxon>
        <taxon>Eucarida</taxon>
        <taxon>Decapoda</taxon>
        <taxon>Pleocyemata</taxon>
        <taxon>Brachyura</taxon>
        <taxon>Eubrachyura</taxon>
        <taxon>Portunoidea</taxon>
        <taxon>Portunidae</taxon>
        <taxon>Portuninae</taxon>
        <taxon>Portunus</taxon>
    </lineage>
</organism>
<evidence type="ECO:0000256" key="1">
    <source>
        <dbReference type="SAM" id="MobiDB-lite"/>
    </source>
</evidence>
<evidence type="ECO:0000313" key="3">
    <source>
        <dbReference type="Proteomes" id="UP000324222"/>
    </source>
</evidence>
<sequence>MVLCTGHNDGGPVQTPGETAGGGVVDQR</sequence>
<dbReference type="EMBL" id="VSRR010051554">
    <property type="protein sequence ID" value="MPC79595.1"/>
    <property type="molecule type" value="Genomic_DNA"/>
</dbReference>
<dbReference type="Proteomes" id="UP000324222">
    <property type="component" value="Unassembled WGS sequence"/>
</dbReference>
<name>A0A5B7IBK2_PORTR</name>
<dbReference type="AlphaFoldDB" id="A0A5B7IBK2"/>
<feature type="compositionally biased region" description="Gly residues" evidence="1">
    <location>
        <begin position="19"/>
        <end position="28"/>
    </location>
</feature>